<reference evidence="9 10" key="1">
    <citation type="submission" date="2015-01" db="EMBL/GenBank/DDBJ databases">
        <title>The Genome Sequence of Exophiala sideris CBS121828.</title>
        <authorList>
            <consortium name="The Broad Institute Genomics Platform"/>
            <person name="Cuomo C."/>
            <person name="de Hoog S."/>
            <person name="Gorbushina A."/>
            <person name="Stielow B."/>
            <person name="Teixiera M."/>
            <person name="Abouelleil A."/>
            <person name="Chapman S.B."/>
            <person name="Priest M."/>
            <person name="Young S.K."/>
            <person name="Wortman J."/>
            <person name="Nusbaum C."/>
            <person name="Birren B."/>
        </authorList>
    </citation>
    <scope>NUCLEOTIDE SEQUENCE [LARGE SCALE GENOMIC DNA]</scope>
    <source>
        <strain evidence="9 10">CBS 121828</strain>
    </source>
</reference>
<dbReference type="STRING" id="1016849.A0A0D1YVW7"/>
<dbReference type="GO" id="GO:0005763">
    <property type="term" value="C:mitochondrial small ribosomal subunit"/>
    <property type="evidence" value="ECO:0007669"/>
    <property type="project" value="UniProtKB-UniRule"/>
</dbReference>
<keyword evidence="4 7" id="KW-0689">Ribosomal protein</keyword>
<keyword evidence="6 7" id="KW-0687">Ribonucleoprotein</keyword>
<organism evidence="9 10">
    <name type="scientific">Exophiala sideris</name>
    <dbReference type="NCBI Taxonomy" id="1016849"/>
    <lineage>
        <taxon>Eukaryota</taxon>
        <taxon>Fungi</taxon>
        <taxon>Dikarya</taxon>
        <taxon>Ascomycota</taxon>
        <taxon>Pezizomycotina</taxon>
        <taxon>Eurotiomycetes</taxon>
        <taxon>Chaetothyriomycetidae</taxon>
        <taxon>Chaetothyriales</taxon>
        <taxon>Herpotrichiellaceae</taxon>
        <taxon>Exophiala</taxon>
    </lineage>
</organism>
<dbReference type="OrthoDB" id="5542239at2759"/>
<comment type="subunit">
    <text evidence="3 7">Component of the mitochondrial small ribosomal subunit.</text>
</comment>
<evidence type="ECO:0000256" key="8">
    <source>
        <dbReference type="SAM" id="MobiDB-lite"/>
    </source>
</evidence>
<evidence type="ECO:0000256" key="6">
    <source>
        <dbReference type="ARBA" id="ARBA00023274"/>
    </source>
</evidence>
<dbReference type="PANTHER" id="PTHR37799">
    <property type="entry name" value="37S RIBOSOMAL PROTEIN S25, MITOCHONDRIAL"/>
    <property type="match status" value="1"/>
</dbReference>
<dbReference type="AlphaFoldDB" id="A0A0D1YVW7"/>
<dbReference type="Pfam" id="PF13741">
    <property type="entry name" value="MRP-S25"/>
    <property type="match status" value="1"/>
</dbReference>
<dbReference type="HOGENOM" id="CLU_081350_0_0_1"/>
<keyword evidence="5 7" id="KW-0496">Mitochondrion</keyword>
<accession>A0A0D1YVW7</accession>
<evidence type="ECO:0000256" key="1">
    <source>
        <dbReference type="ARBA" id="ARBA00004173"/>
    </source>
</evidence>
<dbReference type="InterPro" id="IPR016939">
    <property type="entry name" value="Ribosomal_mS23_fun"/>
</dbReference>
<dbReference type="PANTHER" id="PTHR37799:SF1">
    <property type="entry name" value="SMALL RIBOSOMAL SUBUNIT PROTEIN MS23"/>
    <property type="match status" value="1"/>
</dbReference>
<comment type="subcellular location">
    <subcellularLocation>
        <location evidence="1 7">Mitochondrion</location>
    </subcellularLocation>
</comment>
<sequence>MGRLNLTAINVRKTALLNLKAKKTNAAPKWLEIVGDIPPAQILTRQQPMQHPLSKVRTRTLPGGKTEQYIQVTESKKSKSTRGQHLFTPTTLRYEEDSLRRRFFSDHPWELARPRVVLETSGDQYKSADWSKGVQQPGVALSGESVVQRQLWLLENVPDITIPQAYDIARKEFYALRRREETRSRIAAEEARHMGAQFGKSAIQVSMGIENHMYKDWENWSRAVVSEITQKAAAFEGTITAAEDNALKEVADEDGQSPQPAIGAGVFAQQQQRDTRSQRRTV</sequence>
<name>A0A0D1YVW7_9EURO</name>
<evidence type="ECO:0000256" key="5">
    <source>
        <dbReference type="ARBA" id="ARBA00023128"/>
    </source>
</evidence>
<evidence type="ECO:0000256" key="4">
    <source>
        <dbReference type="ARBA" id="ARBA00022980"/>
    </source>
</evidence>
<evidence type="ECO:0000256" key="3">
    <source>
        <dbReference type="ARBA" id="ARBA00011526"/>
    </source>
</evidence>
<comment type="similarity">
    <text evidence="2">Belongs to the mitochondrion-specific ribosomal protein mS23 family.</text>
</comment>
<protein>
    <recommendedName>
        <fullName evidence="7">37S ribosomal protein S25, mitochondrial</fullName>
    </recommendedName>
</protein>
<evidence type="ECO:0000256" key="7">
    <source>
        <dbReference type="PIRNR" id="PIRNR029764"/>
    </source>
</evidence>
<dbReference type="GO" id="GO:0003735">
    <property type="term" value="F:structural constituent of ribosome"/>
    <property type="evidence" value="ECO:0007669"/>
    <property type="project" value="UniProtKB-UniRule"/>
</dbReference>
<evidence type="ECO:0000313" key="10">
    <source>
        <dbReference type="Proteomes" id="UP000053599"/>
    </source>
</evidence>
<dbReference type="Proteomes" id="UP000053599">
    <property type="component" value="Unassembled WGS sequence"/>
</dbReference>
<proteinExistence type="inferred from homology"/>
<evidence type="ECO:0000313" key="9">
    <source>
        <dbReference type="EMBL" id="KIV85674.1"/>
    </source>
</evidence>
<dbReference type="EMBL" id="KN846951">
    <property type="protein sequence ID" value="KIV85674.1"/>
    <property type="molecule type" value="Genomic_DNA"/>
</dbReference>
<evidence type="ECO:0000256" key="2">
    <source>
        <dbReference type="ARBA" id="ARBA00009864"/>
    </source>
</evidence>
<feature type="region of interest" description="Disordered" evidence="8">
    <location>
        <begin position="246"/>
        <end position="282"/>
    </location>
</feature>
<gene>
    <name evidence="9" type="ORF">PV11_01341</name>
</gene>
<feature type="compositionally biased region" description="Basic and acidic residues" evidence="8">
    <location>
        <begin position="273"/>
        <end position="282"/>
    </location>
</feature>
<dbReference type="PIRSF" id="PIRSF029764">
    <property type="entry name" value="RSM25"/>
    <property type="match status" value="1"/>
</dbReference>